<name>A0ABT0MEA5_9BACL</name>
<evidence type="ECO:0000256" key="1">
    <source>
        <dbReference type="ARBA" id="ARBA00022490"/>
    </source>
</evidence>
<dbReference type="PANTHER" id="PTHR39190:SF1">
    <property type="entry name" value="FLAGELLAR ASSEMBLY FACTOR FLIW"/>
    <property type="match status" value="1"/>
</dbReference>
<dbReference type="Pfam" id="PF02623">
    <property type="entry name" value="FliW"/>
    <property type="match status" value="1"/>
</dbReference>
<reference evidence="5 6" key="1">
    <citation type="submission" date="2022-05" db="EMBL/GenBank/DDBJ databases">
        <title>Sporolactobacillus sp nov CPB3-1, isolated from tree bark (Mangifera indica L.).</title>
        <authorList>
            <person name="Phuengjayaem S."/>
            <person name="Tanasupawat S."/>
        </authorList>
    </citation>
    <scope>NUCLEOTIDE SEQUENCE [LARGE SCALE GENOMIC DNA]</scope>
    <source>
        <strain evidence="5 6">CPB3-1</strain>
    </source>
</reference>
<gene>
    <name evidence="4" type="primary">fliW</name>
    <name evidence="5" type="ORF">M3N64_12045</name>
</gene>
<dbReference type="PANTHER" id="PTHR39190">
    <property type="entry name" value="FLAGELLAR ASSEMBLY FACTOR FLIW"/>
    <property type="match status" value="1"/>
</dbReference>
<proteinExistence type="inferred from homology"/>
<keyword evidence="3 4" id="KW-0810">Translation regulation</keyword>
<accession>A0ABT0MEA5</accession>
<dbReference type="RefSeq" id="WP_249102613.1">
    <property type="nucleotide sequence ID" value="NZ_JAMAST010000019.1"/>
</dbReference>
<organism evidence="5 6">
    <name type="scientific">Sporolactobacillus mangiferae</name>
    <dbReference type="NCBI Taxonomy" id="2940498"/>
    <lineage>
        <taxon>Bacteria</taxon>
        <taxon>Bacillati</taxon>
        <taxon>Bacillota</taxon>
        <taxon>Bacilli</taxon>
        <taxon>Bacillales</taxon>
        <taxon>Sporolactobacillaceae</taxon>
        <taxon>Sporolactobacillus</taxon>
    </lineage>
</organism>
<evidence type="ECO:0000256" key="4">
    <source>
        <dbReference type="HAMAP-Rule" id="MF_01185"/>
    </source>
</evidence>
<keyword evidence="2 4" id="KW-1005">Bacterial flagellum biogenesis</keyword>
<comment type="similarity">
    <text evidence="4">Belongs to the FliW family.</text>
</comment>
<comment type="caution">
    <text evidence="5">The sequence shown here is derived from an EMBL/GenBank/DDBJ whole genome shotgun (WGS) entry which is preliminary data.</text>
</comment>
<evidence type="ECO:0000256" key="3">
    <source>
        <dbReference type="ARBA" id="ARBA00022845"/>
    </source>
</evidence>
<keyword evidence="4" id="KW-0143">Chaperone</keyword>
<dbReference type="Proteomes" id="UP001203004">
    <property type="component" value="Unassembled WGS sequence"/>
</dbReference>
<dbReference type="NCBIfam" id="NF009793">
    <property type="entry name" value="PRK13285.1-1"/>
    <property type="match status" value="1"/>
</dbReference>
<evidence type="ECO:0000313" key="6">
    <source>
        <dbReference type="Proteomes" id="UP001203004"/>
    </source>
</evidence>
<comment type="function">
    <text evidence="4">Acts as an anti-CsrA protein, binds CsrA and prevents it from repressing translation of its target genes, one of which is flagellin. Binds to flagellin and participates in the assembly of the flagellum.</text>
</comment>
<dbReference type="EMBL" id="JAMAST010000019">
    <property type="protein sequence ID" value="MCL1632650.1"/>
    <property type="molecule type" value="Genomic_DNA"/>
</dbReference>
<keyword evidence="5" id="KW-0282">Flagellum</keyword>
<dbReference type="InterPro" id="IPR003775">
    <property type="entry name" value="Flagellar_assembly_factor_FliW"/>
</dbReference>
<comment type="subunit">
    <text evidence="4">Interacts with translational regulator CsrA and flagellin(s).</text>
</comment>
<evidence type="ECO:0000256" key="2">
    <source>
        <dbReference type="ARBA" id="ARBA00022795"/>
    </source>
</evidence>
<dbReference type="SUPFAM" id="SSF141457">
    <property type="entry name" value="BH3618-like"/>
    <property type="match status" value="1"/>
</dbReference>
<evidence type="ECO:0000313" key="5">
    <source>
        <dbReference type="EMBL" id="MCL1632650.1"/>
    </source>
</evidence>
<dbReference type="Gene3D" id="2.30.290.10">
    <property type="entry name" value="BH3618-like"/>
    <property type="match status" value="1"/>
</dbReference>
<keyword evidence="5" id="KW-0966">Cell projection</keyword>
<protein>
    <recommendedName>
        <fullName evidence="4">Flagellar assembly factor FliW</fullName>
    </recommendedName>
</protein>
<keyword evidence="1 4" id="KW-0963">Cytoplasm</keyword>
<dbReference type="InterPro" id="IPR024046">
    <property type="entry name" value="Flagellar_assmbl_FliW_dom_sf"/>
</dbReference>
<keyword evidence="5" id="KW-0969">Cilium</keyword>
<sequence>MRKDSRDKMMIQTKYFGKQEITETDIVRFSSGIPGFVQNKQYVIQPFGELFSVLQSVNEAHVAFIITSPFFYFKDYSVDLPDHFIDQLHIQSHEDVTVWVIVSVRQPFSQSTVNLRAPIIINIKDRIGKQYIPERSGYSLRTPINANLQEKKV</sequence>
<keyword evidence="6" id="KW-1185">Reference proteome</keyword>
<dbReference type="HAMAP" id="MF_01185">
    <property type="entry name" value="FliW"/>
    <property type="match status" value="1"/>
</dbReference>
<comment type="subcellular location">
    <subcellularLocation>
        <location evidence="4">Cytoplasm</location>
    </subcellularLocation>
</comment>